<evidence type="ECO:0000313" key="3">
    <source>
        <dbReference type="Proteomes" id="UP000276526"/>
    </source>
</evidence>
<feature type="region of interest" description="Disordered" evidence="1">
    <location>
        <begin position="1"/>
        <end position="80"/>
    </location>
</feature>
<feature type="compositionally biased region" description="Basic and acidic residues" evidence="1">
    <location>
        <begin position="42"/>
        <end position="69"/>
    </location>
</feature>
<comment type="caution">
    <text evidence="2">The sequence shown here is derived from an EMBL/GenBank/DDBJ whole genome shotgun (WGS) entry which is preliminary data.</text>
</comment>
<dbReference type="AlphaFoldDB" id="A0A3R8PGZ9"/>
<accession>A0A3R8PGZ9</accession>
<evidence type="ECO:0000313" key="2">
    <source>
        <dbReference type="EMBL" id="RRO86634.1"/>
    </source>
</evidence>
<dbReference type="Proteomes" id="UP000276526">
    <property type="component" value="Unassembled WGS sequence"/>
</dbReference>
<organism evidence="2 3">
    <name type="scientific">Corynebacterium bovis</name>
    <dbReference type="NCBI Taxonomy" id="36808"/>
    <lineage>
        <taxon>Bacteria</taxon>
        <taxon>Bacillati</taxon>
        <taxon>Actinomycetota</taxon>
        <taxon>Actinomycetes</taxon>
        <taxon>Mycobacteriales</taxon>
        <taxon>Corynebacteriaceae</taxon>
        <taxon>Corynebacterium</taxon>
    </lineage>
</organism>
<protein>
    <recommendedName>
        <fullName evidence="4">DUF4244 domain-containing protein</fullName>
    </recommendedName>
</protein>
<evidence type="ECO:0000256" key="1">
    <source>
        <dbReference type="SAM" id="MobiDB-lite"/>
    </source>
</evidence>
<dbReference type="InterPro" id="IPR025338">
    <property type="entry name" value="DUF4244"/>
</dbReference>
<feature type="compositionally biased region" description="Low complexity" evidence="1">
    <location>
        <begin position="20"/>
        <end position="40"/>
    </location>
</feature>
<name>A0A3R8PGZ9_9CORY</name>
<dbReference type="Pfam" id="PF14029">
    <property type="entry name" value="DUF4244"/>
    <property type="match status" value="1"/>
</dbReference>
<reference evidence="2 3" key="1">
    <citation type="submission" date="2018-01" db="EMBL/GenBank/DDBJ databases">
        <title>Twenty Corynebacterium bovis Genomes.</title>
        <authorList>
            <person name="Gulvik C.A."/>
        </authorList>
    </citation>
    <scope>NUCLEOTIDE SEQUENCE [LARGE SCALE GENOMIC DNA]</scope>
    <source>
        <strain evidence="2 3">F6900</strain>
    </source>
</reference>
<dbReference type="EMBL" id="PQNK01000008">
    <property type="protein sequence ID" value="RRO86634.1"/>
    <property type="molecule type" value="Genomic_DNA"/>
</dbReference>
<evidence type="ECO:0008006" key="4">
    <source>
        <dbReference type="Google" id="ProtNLM"/>
    </source>
</evidence>
<proteinExistence type="predicted"/>
<gene>
    <name evidence="2" type="ORF">CXF48_06080</name>
</gene>
<sequence length="141" mass="14451">MTTRTPGTPHPERAGTHDGATAPDTPAETVAETTAVTAVETDADRPEAGAHDDAPGGEERPTDADRPDPDVPDSAATPVGRLRRAVTTVACDDGGMSTIEYALGMVAAAALGTLLYTVVTSDAVETALTEIIQNALDTRPK</sequence>